<evidence type="ECO:0000313" key="2">
    <source>
        <dbReference type="Proteomes" id="UP000031339"/>
    </source>
</evidence>
<dbReference type="SUPFAM" id="SSF56784">
    <property type="entry name" value="HAD-like"/>
    <property type="match status" value="1"/>
</dbReference>
<evidence type="ECO:0000313" key="1">
    <source>
        <dbReference type="EMBL" id="KIC78326.1"/>
    </source>
</evidence>
<dbReference type="Proteomes" id="UP000031339">
    <property type="component" value="Unassembled WGS sequence"/>
</dbReference>
<dbReference type="AlphaFoldDB" id="A0A0C1K615"/>
<reference evidence="1 2" key="1">
    <citation type="submission" date="2014-12" db="EMBL/GenBank/DDBJ databases">
        <title>Partial genome sequence of Streptococcus constellatus KCOM 1650 (= ChDC B144).</title>
        <authorList>
            <person name="Kook J.-K."/>
            <person name="Park S.-N."/>
            <person name="Lim Y.K."/>
            <person name="Jo E."/>
        </authorList>
    </citation>
    <scope>NUCLEOTIDE SEQUENCE [LARGE SCALE GENOMIC DNA]</scope>
    <source>
        <strain evidence="1 2">KCOM 1650</strain>
    </source>
</reference>
<dbReference type="EMBL" id="JWIY01000001">
    <property type="protein sequence ID" value="KIC78326.1"/>
    <property type="molecule type" value="Genomic_DNA"/>
</dbReference>
<comment type="caution">
    <text evidence="1">The sequence shown here is derived from an EMBL/GenBank/DDBJ whole genome shotgun (WGS) entry which is preliminary data.</text>
</comment>
<dbReference type="InterPro" id="IPR023214">
    <property type="entry name" value="HAD_sf"/>
</dbReference>
<dbReference type="RefSeq" id="WP_039676857.1">
    <property type="nucleotide sequence ID" value="NZ_JWIY01000001.1"/>
</dbReference>
<dbReference type="Gene3D" id="3.40.50.1000">
    <property type="entry name" value="HAD superfamily/HAD-like"/>
    <property type="match status" value="1"/>
</dbReference>
<organism evidence="1 2">
    <name type="scientific">Streptococcus constellatus</name>
    <dbReference type="NCBI Taxonomy" id="76860"/>
    <lineage>
        <taxon>Bacteria</taxon>
        <taxon>Bacillati</taxon>
        <taxon>Bacillota</taxon>
        <taxon>Bacilli</taxon>
        <taxon>Lactobacillales</taxon>
        <taxon>Streptococcaceae</taxon>
        <taxon>Streptococcus</taxon>
        <taxon>Streptococcus anginosus group</taxon>
    </lineage>
</organism>
<protein>
    <submittedName>
        <fullName evidence="1">Uncharacterized protein</fullName>
    </submittedName>
</protein>
<proteinExistence type="predicted"/>
<dbReference type="InterPro" id="IPR036412">
    <property type="entry name" value="HAD-like_sf"/>
</dbReference>
<gene>
    <name evidence="1" type="ORF">RN79_01780</name>
</gene>
<sequence>MAFDADDTFLCFDNTYDVEHFEKIYQMLQDKDIKVVVISDNQYAQLASFFSKRSAPQEIVAFGDGGNDLEKLAYVEQAMR</sequence>
<name>A0A0C1K615_STRCV</name>
<accession>A0A0C1K615</accession>
<dbReference type="OrthoDB" id="9814970at2"/>